<proteinExistence type="predicted"/>
<dbReference type="EMBL" id="FUXM01000023">
    <property type="protein sequence ID" value="SKA09357.1"/>
    <property type="molecule type" value="Genomic_DNA"/>
</dbReference>
<dbReference type="Proteomes" id="UP000189933">
    <property type="component" value="Unassembled WGS sequence"/>
</dbReference>
<dbReference type="RefSeq" id="WP_159071806.1">
    <property type="nucleotide sequence ID" value="NZ_FUXM01000023.1"/>
</dbReference>
<evidence type="ECO:0000313" key="2">
    <source>
        <dbReference type="Proteomes" id="UP000189933"/>
    </source>
</evidence>
<reference evidence="2" key="1">
    <citation type="submission" date="2017-02" db="EMBL/GenBank/DDBJ databases">
        <authorList>
            <person name="Varghese N."/>
            <person name="Submissions S."/>
        </authorList>
    </citation>
    <scope>NUCLEOTIDE SEQUENCE [LARGE SCALE GENOMIC DNA]</scope>
    <source>
        <strain evidence="2">DSM 16521</strain>
    </source>
</reference>
<evidence type="ECO:0008006" key="3">
    <source>
        <dbReference type="Google" id="ProtNLM"/>
    </source>
</evidence>
<protein>
    <recommendedName>
        <fullName evidence="3">DUF5679 domain-containing protein</fullName>
    </recommendedName>
</protein>
<gene>
    <name evidence="1" type="ORF">SAMN02745885_01876</name>
</gene>
<keyword evidence="2" id="KW-1185">Reference proteome</keyword>
<sequence length="57" mass="6667">MITCKCGYQHHDTSKIINKRDLHGRLRPECAICGRRIIIRSVSPREYKDLLSRNRAS</sequence>
<dbReference type="AlphaFoldDB" id="A0A1T4R0G4"/>
<organism evidence="1 2">
    <name type="scientific">Carboxydocella sporoproducens DSM 16521</name>
    <dbReference type="NCBI Taxonomy" id="1121270"/>
    <lineage>
        <taxon>Bacteria</taxon>
        <taxon>Bacillati</taxon>
        <taxon>Bacillota</taxon>
        <taxon>Clostridia</taxon>
        <taxon>Eubacteriales</taxon>
        <taxon>Clostridiales Family XVI. Incertae Sedis</taxon>
        <taxon>Carboxydocella</taxon>
    </lineage>
</organism>
<name>A0A1T4R0G4_9FIRM</name>
<accession>A0A1T4R0G4</accession>
<evidence type="ECO:0000313" key="1">
    <source>
        <dbReference type="EMBL" id="SKA09357.1"/>
    </source>
</evidence>